<dbReference type="SMART" id="SM00321">
    <property type="entry name" value="WSC"/>
    <property type="match status" value="3"/>
</dbReference>
<evidence type="ECO:0000313" key="3">
    <source>
        <dbReference type="EMBL" id="CBN78281.1"/>
    </source>
</evidence>
<dbReference type="PANTHER" id="PTHR45964:SF5">
    <property type="entry name" value="WSCD FAMILY MEMBER CG9164"/>
    <property type="match status" value="1"/>
</dbReference>
<dbReference type="Proteomes" id="UP000002630">
    <property type="component" value="Unassembled WGS sequence"/>
</dbReference>
<evidence type="ECO:0000313" key="4">
    <source>
        <dbReference type="Proteomes" id="UP000002630"/>
    </source>
</evidence>
<organism evidence="3 4">
    <name type="scientific">Ectocarpus siliculosus</name>
    <name type="common">Brown alga</name>
    <name type="synonym">Conferva siliculosa</name>
    <dbReference type="NCBI Taxonomy" id="2880"/>
    <lineage>
        <taxon>Eukaryota</taxon>
        <taxon>Sar</taxon>
        <taxon>Stramenopiles</taxon>
        <taxon>Ochrophyta</taxon>
        <taxon>PX clade</taxon>
        <taxon>Phaeophyceae</taxon>
        <taxon>Ectocarpales</taxon>
        <taxon>Ectocarpaceae</taxon>
        <taxon>Ectocarpus</taxon>
    </lineage>
</organism>
<dbReference type="PROSITE" id="PS51212">
    <property type="entry name" value="WSC"/>
    <property type="match status" value="3"/>
</dbReference>
<dbReference type="InParanoid" id="D8LNS1"/>
<dbReference type="PANTHER" id="PTHR45964">
    <property type="entry name" value="WSCD FAMILY MEMBER CG9164"/>
    <property type="match status" value="1"/>
</dbReference>
<keyword evidence="4" id="KW-1185">Reference proteome</keyword>
<name>D8LNS1_ECTSI</name>
<dbReference type="Pfam" id="PF01822">
    <property type="entry name" value="WSC"/>
    <property type="match status" value="3"/>
</dbReference>
<protein>
    <recommendedName>
        <fullName evidence="2">WSC domain-containing protein</fullName>
    </recommendedName>
</protein>
<feature type="domain" description="WSC" evidence="2">
    <location>
        <begin position="125"/>
        <end position="215"/>
    </location>
</feature>
<dbReference type="EMBL" id="FN649760">
    <property type="protein sequence ID" value="CBN78281.1"/>
    <property type="molecule type" value="Genomic_DNA"/>
</dbReference>
<keyword evidence="1" id="KW-0677">Repeat</keyword>
<evidence type="ECO:0000256" key="1">
    <source>
        <dbReference type="ARBA" id="ARBA00022737"/>
    </source>
</evidence>
<sequence length="353" mass="38634">MCCTAPMDTRPSETTPCVAKTIAARGGPLSLGCFNDDGDDRIMDDRALVDTSMTTELCELTCAGSSYFSTQYGRECWCGPAGTDYEKHGESTECTYECPGNPDETCGGFYAASAYAYSTVEPTPTFSYVGCFQDDQDRIMELALTESSSMTTELCELTCAGSYYFSTQYGRECWCGPAGTDYEKHGESTECTYECPGNPDETCGGFYAASVYAYSTVEPTPTFSYVGCFQDDQDRIMELALTESSSMTTELCELTCAGSSYFSTQYGRECWCGPAGTDYEKHGESTECTYECPGNPDETCGGFYAASVYAYSTVEPTPTFSYVGCFQDDQDRIMELALTDSFSMTMEYVRVAE</sequence>
<dbReference type="OrthoDB" id="5985073at2759"/>
<dbReference type="InterPro" id="IPR051589">
    <property type="entry name" value="Sialate-O-sulfotransferase"/>
</dbReference>
<feature type="domain" description="WSC" evidence="2">
    <location>
        <begin position="27"/>
        <end position="118"/>
    </location>
</feature>
<proteinExistence type="predicted"/>
<feature type="domain" description="WSC" evidence="2">
    <location>
        <begin position="222"/>
        <end position="312"/>
    </location>
</feature>
<dbReference type="InterPro" id="IPR002889">
    <property type="entry name" value="WSC_carb-bd"/>
</dbReference>
<dbReference type="STRING" id="2880.D8LNS1"/>
<dbReference type="AlphaFoldDB" id="D8LNS1"/>
<reference evidence="3 4" key="1">
    <citation type="journal article" date="2010" name="Nature">
        <title>The Ectocarpus genome and the independent evolution of multicellularity in brown algae.</title>
        <authorList>
            <person name="Cock J.M."/>
            <person name="Sterck L."/>
            <person name="Rouze P."/>
            <person name="Scornet D."/>
            <person name="Allen A.E."/>
            <person name="Amoutzias G."/>
            <person name="Anthouard V."/>
            <person name="Artiguenave F."/>
            <person name="Aury J.M."/>
            <person name="Badger J.H."/>
            <person name="Beszteri B."/>
            <person name="Billiau K."/>
            <person name="Bonnet E."/>
            <person name="Bothwell J.H."/>
            <person name="Bowler C."/>
            <person name="Boyen C."/>
            <person name="Brownlee C."/>
            <person name="Carrano C.J."/>
            <person name="Charrier B."/>
            <person name="Cho G.Y."/>
            <person name="Coelho S.M."/>
            <person name="Collen J."/>
            <person name="Corre E."/>
            <person name="Da Silva C."/>
            <person name="Delage L."/>
            <person name="Delaroque N."/>
            <person name="Dittami S.M."/>
            <person name="Doulbeau S."/>
            <person name="Elias M."/>
            <person name="Farnham G."/>
            <person name="Gachon C.M."/>
            <person name="Gschloessl B."/>
            <person name="Heesch S."/>
            <person name="Jabbari K."/>
            <person name="Jubin C."/>
            <person name="Kawai H."/>
            <person name="Kimura K."/>
            <person name="Kloareg B."/>
            <person name="Kupper F.C."/>
            <person name="Lang D."/>
            <person name="Le Bail A."/>
            <person name="Leblanc C."/>
            <person name="Lerouge P."/>
            <person name="Lohr M."/>
            <person name="Lopez P.J."/>
            <person name="Martens C."/>
            <person name="Maumus F."/>
            <person name="Michel G."/>
            <person name="Miranda-Saavedra D."/>
            <person name="Morales J."/>
            <person name="Moreau H."/>
            <person name="Motomura T."/>
            <person name="Nagasato C."/>
            <person name="Napoli C.A."/>
            <person name="Nelson D.R."/>
            <person name="Nyvall-Collen P."/>
            <person name="Peters A.F."/>
            <person name="Pommier C."/>
            <person name="Potin P."/>
            <person name="Poulain J."/>
            <person name="Quesneville H."/>
            <person name="Read B."/>
            <person name="Rensing S.A."/>
            <person name="Ritter A."/>
            <person name="Rousvoal S."/>
            <person name="Samanta M."/>
            <person name="Samson G."/>
            <person name="Schroeder D.C."/>
            <person name="Segurens B."/>
            <person name="Strittmatter M."/>
            <person name="Tonon T."/>
            <person name="Tregear J.W."/>
            <person name="Valentin K."/>
            <person name="von Dassow P."/>
            <person name="Yamagishi T."/>
            <person name="Van de Peer Y."/>
            <person name="Wincker P."/>
        </authorList>
    </citation>
    <scope>NUCLEOTIDE SEQUENCE [LARGE SCALE GENOMIC DNA]</scope>
    <source>
        <strain evidence="4">Ec32 / CCAP1310/4</strain>
    </source>
</reference>
<evidence type="ECO:0000259" key="2">
    <source>
        <dbReference type="PROSITE" id="PS51212"/>
    </source>
</evidence>
<gene>
    <name evidence="3" type="ORF">Esi_0005_0156</name>
</gene>
<accession>D8LNS1</accession>